<keyword evidence="3" id="KW-1185">Reference proteome</keyword>
<dbReference type="SUPFAM" id="SSF56266">
    <property type="entry name" value="DmpA/ArgJ-like"/>
    <property type="match status" value="1"/>
</dbReference>
<reference evidence="2 3" key="1">
    <citation type="submission" date="2018-12" db="EMBL/GenBank/DDBJ databases">
        <title>Complete Genome Sequence of Glutamicibacter creatinolyticus strain LGCM259,isolated from an abscess of a 12-year-old mare in Italy.</title>
        <authorList>
            <person name="Santos R.G."/>
            <person name="Silva A.L."/>
            <person name="Seyffert N."/>
            <person name="Castro T.L.P."/>
            <person name="Attili A.R."/>
            <person name="Rifici C."/>
            <person name="Mazzullo G."/>
            <person name="Brenig B."/>
            <person name="Venanzi F."/>
            <person name="Azevedo V."/>
        </authorList>
    </citation>
    <scope>NUCLEOTIDE SEQUENCE [LARGE SCALE GENOMIC DNA]</scope>
    <source>
        <strain evidence="2 3">LGCM 259</strain>
    </source>
</reference>
<dbReference type="PANTHER" id="PTHR36512">
    <property type="entry name" value="D-AMINOPEPTIDASE"/>
    <property type="match status" value="1"/>
</dbReference>
<dbReference type="Pfam" id="PF03576">
    <property type="entry name" value="Peptidase_S58"/>
    <property type="match status" value="1"/>
</dbReference>
<dbReference type="EMBL" id="CP034412">
    <property type="protein sequence ID" value="QCY48605.1"/>
    <property type="molecule type" value="Genomic_DNA"/>
</dbReference>
<sequence length="303" mass="30630">MQRGGAPGPGGPTAAAGRARISIPGVRVGHWSDARAMTGCTLIELPEGSVGSYEVRGGAPATRELDVLHPQKTVARVDGVLLTGGSAFGLAAADGVVRWMEEQGRGVPTPAGNVPIVPALGLFDLALGESSIRPDAQAGYRAASSAAAEFEVGPVGAGTGARSSQWRGPGQAHRAGLGFAEHRLGQLRVAAICAVNAFGDIRQEPDPPSFAAAEAFAALASGPLPRTHTTIGVVITNAQLDKVGCKVVAEGGHDGLARAVFPPHTRMDGDALIAVATGQVSAPVDTVRMLANAAVADAIRSRG</sequence>
<dbReference type="KEGG" id="gcr:GcLGCM259_2899"/>
<name>A0A5B7WYU4_9MICC</name>
<gene>
    <name evidence="2" type="ORF">GcLGCM259_2899</name>
</gene>
<dbReference type="GO" id="GO:0004177">
    <property type="term" value="F:aminopeptidase activity"/>
    <property type="evidence" value="ECO:0007669"/>
    <property type="project" value="TreeGrafter"/>
</dbReference>
<dbReference type="CDD" id="cd02252">
    <property type="entry name" value="nylC_like"/>
    <property type="match status" value="1"/>
</dbReference>
<dbReference type="Proteomes" id="UP000307000">
    <property type="component" value="Chromosome"/>
</dbReference>
<dbReference type="AlphaFoldDB" id="A0A5B7WYU4"/>
<proteinExistence type="inferred from homology"/>
<protein>
    <submittedName>
        <fullName evidence="2">Peptidase S58 family protein</fullName>
    </submittedName>
</protein>
<dbReference type="InterPro" id="IPR016117">
    <property type="entry name" value="ArgJ-like_dom_sf"/>
</dbReference>
<comment type="similarity">
    <text evidence="1">Belongs to the peptidase S58 family.</text>
</comment>
<dbReference type="PANTHER" id="PTHR36512:SF3">
    <property type="entry name" value="BLR5678 PROTEIN"/>
    <property type="match status" value="1"/>
</dbReference>
<organism evidence="2 3">
    <name type="scientific">Glutamicibacter creatinolyticus</name>
    <dbReference type="NCBI Taxonomy" id="162496"/>
    <lineage>
        <taxon>Bacteria</taxon>
        <taxon>Bacillati</taxon>
        <taxon>Actinomycetota</taxon>
        <taxon>Actinomycetes</taxon>
        <taxon>Micrococcales</taxon>
        <taxon>Micrococcaceae</taxon>
        <taxon>Glutamicibacter</taxon>
    </lineage>
</organism>
<evidence type="ECO:0000313" key="3">
    <source>
        <dbReference type="Proteomes" id="UP000307000"/>
    </source>
</evidence>
<dbReference type="InterPro" id="IPR005321">
    <property type="entry name" value="Peptidase_S58_DmpA"/>
</dbReference>
<evidence type="ECO:0000313" key="2">
    <source>
        <dbReference type="EMBL" id="QCY48605.1"/>
    </source>
</evidence>
<evidence type="ECO:0000256" key="1">
    <source>
        <dbReference type="ARBA" id="ARBA00007068"/>
    </source>
</evidence>
<dbReference type="Gene3D" id="3.60.70.12">
    <property type="entry name" value="L-amino peptidase D-ALA esterase/amidase"/>
    <property type="match status" value="1"/>
</dbReference>
<accession>A0A5B7WYU4</accession>